<dbReference type="SUPFAM" id="SSF103473">
    <property type="entry name" value="MFS general substrate transporter"/>
    <property type="match status" value="1"/>
</dbReference>
<keyword evidence="8" id="KW-1185">Reference proteome</keyword>
<dbReference type="Proteomes" id="UP001358417">
    <property type="component" value="Unassembled WGS sequence"/>
</dbReference>
<feature type="transmembrane region" description="Helical" evidence="5">
    <location>
        <begin position="405"/>
        <end position="426"/>
    </location>
</feature>
<keyword evidence="4 5" id="KW-0472">Membrane</keyword>
<protein>
    <recommendedName>
        <fullName evidence="6">Major facilitator superfamily (MFS) profile domain-containing protein</fullName>
    </recommendedName>
</protein>
<feature type="transmembrane region" description="Helical" evidence="5">
    <location>
        <begin position="107"/>
        <end position="127"/>
    </location>
</feature>
<evidence type="ECO:0000256" key="1">
    <source>
        <dbReference type="ARBA" id="ARBA00004141"/>
    </source>
</evidence>
<feature type="transmembrane region" description="Helical" evidence="5">
    <location>
        <begin position="66"/>
        <end position="87"/>
    </location>
</feature>
<evidence type="ECO:0000259" key="6">
    <source>
        <dbReference type="PROSITE" id="PS50850"/>
    </source>
</evidence>
<feature type="transmembrane region" description="Helical" evidence="5">
    <location>
        <begin position="192"/>
        <end position="211"/>
    </location>
</feature>
<dbReference type="InterPro" id="IPR036259">
    <property type="entry name" value="MFS_trans_sf"/>
</dbReference>
<dbReference type="PANTHER" id="PTHR23502:SF29">
    <property type="entry name" value="TRANSPORTER, PUTATIVE (AFU_ORTHOLOGUE AFUA_6G06680)-RELATED"/>
    <property type="match status" value="1"/>
</dbReference>
<dbReference type="GO" id="GO:0022857">
    <property type="term" value="F:transmembrane transporter activity"/>
    <property type="evidence" value="ECO:0007669"/>
    <property type="project" value="InterPro"/>
</dbReference>
<feature type="transmembrane region" description="Helical" evidence="5">
    <location>
        <begin position="223"/>
        <end position="243"/>
    </location>
</feature>
<dbReference type="InterPro" id="IPR020846">
    <property type="entry name" value="MFS_dom"/>
</dbReference>
<organism evidence="7 8">
    <name type="scientific">Exophiala bonariae</name>
    <dbReference type="NCBI Taxonomy" id="1690606"/>
    <lineage>
        <taxon>Eukaryota</taxon>
        <taxon>Fungi</taxon>
        <taxon>Dikarya</taxon>
        <taxon>Ascomycota</taxon>
        <taxon>Pezizomycotina</taxon>
        <taxon>Eurotiomycetes</taxon>
        <taxon>Chaetothyriomycetidae</taxon>
        <taxon>Chaetothyriales</taxon>
        <taxon>Herpotrichiellaceae</taxon>
        <taxon>Exophiala</taxon>
    </lineage>
</organism>
<reference evidence="7 8" key="1">
    <citation type="submission" date="2023-08" db="EMBL/GenBank/DDBJ databases">
        <title>Black Yeasts Isolated from many extreme environments.</title>
        <authorList>
            <person name="Coleine C."/>
            <person name="Stajich J.E."/>
            <person name="Selbmann L."/>
        </authorList>
    </citation>
    <scope>NUCLEOTIDE SEQUENCE [LARGE SCALE GENOMIC DNA]</scope>
    <source>
        <strain evidence="7 8">CCFEE 5792</strain>
    </source>
</reference>
<feature type="transmembrane region" description="Helical" evidence="5">
    <location>
        <begin position="134"/>
        <end position="154"/>
    </location>
</feature>
<dbReference type="InterPro" id="IPR011701">
    <property type="entry name" value="MFS"/>
</dbReference>
<evidence type="ECO:0000313" key="8">
    <source>
        <dbReference type="Proteomes" id="UP001358417"/>
    </source>
</evidence>
<proteinExistence type="predicted"/>
<feature type="transmembrane region" description="Helical" evidence="5">
    <location>
        <begin position="500"/>
        <end position="521"/>
    </location>
</feature>
<dbReference type="Gene3D" id="1.20.1250.20">
    <property type="entry name" value="MFS general substrate transporter like domains"/>
    <property type="match status" value="1"/>
</dbReference>
<name>A0AAV9NRM7_9EURO</name>
<dbReference type="PROSITE" id="PS50850">
    <property type="entry name" value="MFS"/>
    <property type="match status" value="1"/>
</dbReference>
<evidence type="ECO:0000256" key="4">
    <source>
        <dbReference type="ARBA" id="ARBA00023136"/>
    </source>
</evidence>
<evidence type="ECO:0000313" key="7">
    <source>
        <dbReference type="EMBL" id="KAK5064354.1"/>
    </source>
</evidence>
<accession>A0AAV9NRM7</accession>
<feature type="transmembrane region" description="Helical" evidence="5">
    <location>
        <begin position="366"/>
        <end position="385"/>
    </location>
</feature>
<dbReference type="GO" id="GO:0005886">
    <property type="term" value="C:plasma membrane"/>
    <property type="evidence" value="ECO:0007669"/>
    <property type="project" value="TreeGrafter"/>
</dbReference>
<gene>
    <name evidence="7" type="ORF">LTR84_000187</name>
</gene>
<dbReference type="RefSeq" id="XP_064711678.1">
    <property type="nucleotide sequence ID" value="XM_064843818.1"/>
</dbReference>
<evidence type="ECO:0000256" key="3">
    <source>
        <dbReference type="ARBA" id="ARBA00022989"/>
    </source>
</evidence>
<keyword evidence="3 5" id="KW-1133">Transmembrane helix</keyword>
<dbReference type="EMBL" id="JAVRRD010000001">
    <property type="protein sequence ID" value="KAK5064354.1"/>
    <property type="molecule type" value="Genomic_DNA"/>
</dbReference>
<dbReference type="PANTHER" id="PTHR23502">
    <property type="entry name" value="MAJOR FACILITATOR SUPERFAMILY"/>
    <property type="match status" value="1"/>
</dbReference>
<evidence type="ECO:0000256" key="2">
    <source>
        <dbReference type="ARBA" id="ARBA00022692"/>
    </source>
</evidence>
<evidence type="ECO:0000256" key="5">
    <source>
        <dbReference type="SAM" id="Phobius"/>
    </source>
</evidence>
<comment type="caution">
    <text evidence="7">The sequence shown here is derived from an EMBL/GenBank/DDBJ whole genome shotgun (WGS) entry which is preliminary data.</text>
</comment>
<comment type="subcellular location">
    <subcellularLocation>
        <location evidence="1">Membrane</location>
        <topology evidence="1">Multi-pass membrane protein</topology>
    </subcellularLocation>
</comment>
<dbReference type="Pfam" id="PF07690">
    <property type="entry name" value="MFS_1"/>
    <property type="match status" value="1"/>
</dbReference>
<feature type="transmembrane region" description="Helical" evidence="5">
    <location>
        <begin position="166"/>
        <end position="185"/>
    </location>
</feature>
<feature type="transmembrane region" description="Helical" evidence="5">
    <location>
        <begin position="438"/>
        <end position="458"/>
    </location>
</feature>
<feature type="transmembrane region" description="Helical" evidence="5">
    <location>
        <begin position="336"/>
        <end position="354"/>
    </location>
</feature>
<keyword evidence="2 5" id="KW-0812">Transmembrane</keyword>
<dbReference type="AlphaFoldDB" id="A0AAV9NRM7"/>
<sequence>MPFALILDDVSLAHVPGTVILDDAKSTSQVVHQLKHGTGRNRHVVLVPQPSEDVNDPLNWSTGKKLAAYLVTLFGTCLYAGCTSPLLNAGLLVIAGEFKVGIMDVALLAGEQMLVVGVTSPFVLALARKYGKRPIYLFSSIMAVIGTVVCQTANEFPTLRAGRVVQGFSVTAYESIVFASVGDLFFVHERGLYLAATNFMFAGISSLVSVISGPIVDNLGWRYQFHIFLAAVVLQTILQFFFVPETTYRRDVRYNIGTVVEENLEELAVVQAHNMEDKGSIEHTEAVPATKKRTFRQGLALYRGKYSDENLLQLWIATFAVNLNLAVFLIAILQAFFASLLVAVAISIAQLFGLPPYSLTTAQIGYMYLGPFIGAIIGLVFFGLVQDPLAKYLSRKNNGVYEPEYRLLLSVLSLSTSAGLFAFGYLTGSMGTTYACSAVYGIVIFGVIGCLATTSSYIMDAFHDMSAEIFIVGNCFKNFVFYGMSHSINTWLAQKGPQKVFFTLGGIALGMMVIVPIMYVFGKKYRSFWARHNLLNKWHIRTHEY</sequence>
<dbReference type="GeneID" id="89968409"/>
<feature type="domain" description="Major facilitator superfamily (MFS) profile" evidence="6">
    <location>
        <begin position="68"/>
        <end position="545"/>
    </location>
</feature>